<evidence type="ECO:0000313" key="1">
    <source>
        <dbReference type="EMBL" id="GAA3498769.1"/>
    </source>
</evidence>
<dbReference type="Proteomes" id="UP001501455">
    <property type="component" value="Unassembled WGS sequence"/>
</dbReference>
<gene>
    <name evidence="1" type="ORF">GCM10019016_058720</name>
</gene>
<evidence type="ECO:0000313" key="2">
    <source>
        <dbReference type="Proteomes" id="UP001501455"/>
    </source>
</evidence>
<sequence length="250" mass="27831">MDVFASVSSGLSHDLVAEITVHSKDHSELVAVAFDRLTSGVTRASVRGELDGLARDLPVSDIGFSHVRQSLPKSGEREVRGFLSVSPQGTFDVLYNPYVPEVHAWLRSRLEEAPESATVETGEFTAAGEVGNSVIRHSVSFDEDLPDYVMLTYHVDEAVSTGPATTRTEHERLLGTLRWACDQYNVVFGHVSYSNSGGGTEHERFLRGWARVPSRNTPLWRERLRGYSWLTVRGSSASRHRRPDSLPHTW</sequence>
<dbReference type="RefSeq" id="WP_345579218.1">
    <property type="nucleotide sequence ID" value="NZ_BAAAXF010000039.1"/>
</dbReference>
<reference evidence="2" key="1">
    <citation type="journal article" date="2019" name="Int. J. Syst. Evol. Microbiol.">
        <title>The Global Catalogue of Microorganisms (GCM) 10K type strain sequencing project: providing services to taxonomists for standard genome sequencing and annotation.</title>
        <authorList>
            <consortium name="The Broad Institute Genomics Platform"/>
            <consortium name="The Broad Institute Genome Sequencing Center for Infectious Disease"/>
            <person name="Wu L."/>
            <person name="Ma J."/>
        </authorList>
    </citation>
    <scope>NUCLEOTIDE SEQUENCE [LARGE SCALE GENOMIC DNA]</scope>
    <source>
        <strain evidence="2">JCM 4816</strain>
    </source>
</reference>
<name>A0ABP6TW84_9ACTN</name>
<accession>A0ABP6TW84</accession>
<organism evidence="1 2">
    <name type="scientific">Streptomyces prasinosporus</name>
    <dbReference type="NCBI Taxonomy" id="68256"/>
    <lineage>
        <taxon>Bacteria</taxon>
        <taxon>Bacillati</taxon>
        <taxon>Actinomycetota</taxon>
        <taxon>Actinomycetes</taxon>
        <taxon>Kitasatosporales</taxon>
        <taxon>Streptomycetaceae</taxon>
        <taxon>Streptomyces</taxon>
        <taxon>Streptomyces albogriseolus group</taxon>
    </lineage>
</organism>
<dbReference type="EMBL" id="BAAAXF010000039">
    <property type="protein sequence ID" value="GAA3498769.1"/>
    <property type="molecule type" value="Genomic_DNA"/>
</dbReference>
<comment type="caution">
    <text evidence="1">The sequence shown here is derived from an EMBL/GenBank/DDBJ whole genome shotgun (WGS) entry which is preliminary data.</text>
</comment>
<proteinExistence type="predicted"/>
<protein>
    <submittedName>
        <fullName evidence="1">Uncharacterized protein</fullName>
    </submittedName>
</protein>
<keyword evidence="2" id="KW-1185">Reference proteome</keyword>